<evidence type="ECO:0000313" key="2">
    <source>
        <dbReference type="Proteomes" id="UP000887569"/>
    </source>
</evidence>
<evidence type="ECO:0000256" key="1">
    <source>
        <dbReference type="SAM" id="Phobius"/>
    </source>
</evidence>
<dbReference type="Gene3D" id="1.20.1070.10">
    <property type="entry name" value="Rhodopsin 7-helix transmembrane proteins"/>
    <property type="match status" value="1"/>
</dbReference>
<dbReference type="AlphaFoldDB" id="A0A915A7G5"/>
<reference evidence="3" key="1">
    <citation type="submission" date="2022-11" db="UniProtKB">
        <authorList>
            <consortium name="WormBaseParasite"/>
        </authorList>
    </citation>
    <scope>IDENTIFICATION</scope>
</reference>
<dbReference type="WBParaSite" id="PgR002_g195_t02">
    <property type="protein sequence ID" value="PgR002_g195_t02"/>
    <property type="gene ID" value="PgR002_g195"/>
</dbReference>
<protein>
    <submittedName>
        <fullName evidence="3">G-protein coupled receptors family 1 profile domain-containing protein</fullName>
    </submittedName>
</protein>
<keyword evidence="1" id="KW-0812">Transmembrane</keyword>
<keyword evidence="1" id="KW-1133">Transmembrane helix</keyword>
<evidence type="ECO:0000313" key="3">
    <source>
        <dbReference type="WBParaSite" id="PgR002_g195_t02"/>
    </source>
</evidence>
<keyword evidence="2" id="KW-1185">Reference proteome</keyword>
<dbReference type="Proteomes" id="UP000887569">
    <property type="component" value="Unplaced"/>
</dbReference>
<organism evidence="2 3">
    <name type="scientific">Parascaris univalens</name>
    <name type="common">Nematode worm</name>
    <dbReference type="NCBI Taxonomy" id="6257"/>
    <lineage>
        <taxon>Eukaryota</taxon>
        <taxon>Metazoa</taxon>
        <taxon>Ecdysozoa</taxon>
        <taxon>Nematoda</taxon>
        <taxon>Chromadorea</taxon>
        <taxon>Rhabditida</taxon>
        <taxon>Spirurina</taxon>
        <taxon>Ascaridomorpha</taxon>
        <taxon>Ascaridoidea</taxon>
        <taxon>Ascarididae</taxon>
        <taxon>Parascaris</taxon>
    </lineage>
</organism>
<keyword evidence="1" id="KW-0472">Membrane</keyword>
<feature type="transmembrane region" description="Helical" evidence="1">
    <location>
        <begin position="68"/>
        <end position="89"/>
    </location>
</feature>
<sequence>MSDEEEAFQRSDDGDLKAPTLIATDYLEIAVLAVVLCIGVPLNAVVLRKLLRLYSTGVTLSRAKQDETRIGFLMLQIHLTIVDLIFIILYCPSKLIWLICYVWPFGAFLCKAVQYSWLVRNLLSVAFLNFYRPHFLFDFSLTLSRSSLDECLVGRIAKSSLRKKRHSINLTNGNKCSKGDGFFDRI</sequence>
<accession>A0A915A7G5</accession>
<dbReference type="SUPFAM" id="SSF81321">
    <property type="entry name" value="Family A G protein-coupled receptor-like"/>
    <property type="match status" value="1"/>
</dbReference>
<proteinExistence type="predicted"/>
<feature type="transmembrane region" description="Helical" evidence="1">
    <location>
        <begin position="95"/>
        <end position="113"/>
    </location>
</feature>
<name>A0A915A7G5_PARUN</name>
<feature type="transmembrane region" description="Helical" evidence="1">
    <location>
        <begin position="26"/>
        <end position="47"/>
    </location>
</feature>